<organism evidence="5 6">
    <name type="scientific">Necator americanus</name>
    <name type="common">Human hookworm</name>
    <dbReference type="NCBI Taxonomy" id="51031"/>
    <lineage>
        <taxon>Eukaryota</taxon>
        <taxon>Metazoa</taxon>
        <taxon>Ecdysozoa</taxon>
        <taxon>Nematoda</taxon>
        <taxon>Chromadorea</taxon>
        <taxon>Rhabditida</taxon>
        <taxon>Rhabditina</taxon>
        <taxon>Rhabditomorpha</taxon>
        <taxon>Strongyloidea</taxon>
        <taxon>Ancylostomatidae</taxon>
        <taxon>Bunostominae</taxon>
        <taxon>Necator</taxon>
    </lineage>
</organism>
<dbReference type="PANTHER" id="PTHR45640">
    <property type="entry name" value="HEAT SHOCK PROTEIN HSP-12.2-RELATED"/>
    <property type="match status" value="1"/>
</dbReference>
<evidence type="ECO:0000313" key="5">
    <source>
        <dbReference type="EMBL" id="KAK6733147.1"/>
    </source>
</evidence>
<sequence length="152" mass="17846">MSLWSGRRHDPFFDDFFDRKDPFSFSNRWRSIEPYWRDADHSVLHVANQTQEVVNDDKKFVVALDVSQFKPEEISVHIQDRELIIEGKQEHKSGTGYMQRSFVRKWTLPNDVDLDSVRTELTNVGHLNVEAPKIGQNTYKREIPIVPAPHNK</sequence>
<dbReference type="InterPro" id="IPR001436">
    <property type="entry name" value="Alpha-crystallin/sHSP_animal"/>
</dbReference>
<gene>
    <name evidence="5" type="primary">Necator_chrII.g4901</name>
    <name evidence="5" type="ORF">RB195_017109</name>
</gene>
<dbReference type="CDD" id="cd06526">
    <property type="entry name" value="metazoan_ACD"/>
    <property type="match status" value="1"/>
</dbReference>
<dbReference type="PRINTS" id="PR00299">
    <property type="entry name" value="ACRYSTALLIN"/>
</dbReference>
<dbReference type="PANTHER" id="PTHR45640:SF13">
    <property type="entry name" value="HEAT SHOCK PROTEIN 22-RELATED"/>
    <property type="match status" value="1"/>
</dbReference>
<proteinExistence type="inferred from homology"/>
<reference evidence="5 6" key="1">
    <citation type="submission" date="2023-08" db="EMBL/GenBank/DDBJ databases">
        <title>A Necator americanus chromosomal reference genome.</title>
        <authorList>
            <person name="Ilik V."/>
            <person name="Petrzelkova K.J."/>
            <person name="Pardy F."/>
            <person name="Fuh T."/>
            <person name="Niatou-Singa F.S."/>
            <person name="Gouil Q."/>
            <person name="Baker L."/>
            <person name="Ritchie M.E."/>
            <person name="Jex A.R."/>
            <person name="Gazzola D."/>
            <person name="Li H."/>
            <person name="Toshio Fujiwara R."/>
            <person name="Zhan B."/>
            <person name="Aroian R.V."/>
            <person name="Pafco B."/>
            <person name="Schwarz E.M."/>
        </authorList>
    </citation>
    <scope>NUCLEOTIDE SEQUENCE [LARGE SCALE GENOMIC DNA]</scope>
    <source>
        <strain evidence="5 6">Aroian</strain>
        <tissue evidence="5">Whole animal</tissue>
    </source>
</reference>
<evidence type="ECO:0000259" key="4">
    <source>
        <dbReference type="PROSITE" id="PS01031"/>
    </source>
</evidence>
<protein>
    <recommendedName>
        <fullName evidence="4">SHSP domain-containing protein</fullName>
    </recommendedName>
</protein>
<evidence type="ECO:0000256" key="1">
    <source>
        <dbReference type="ARBA" id="ARBA00023016"/>
    </source>
</evidence>
<comment type="caution">
    <text evidence="5">The sequence shown here is derived from an EMBL/GenBank/DDBJ whole genome shotgun (WGS) entry which is preliminary data.</text>
</comment>
<evidence type="ECO:0000313" key="6">
    <source>
        <dbReference type="Proteomes" id="UP001303046"/>
    </source>
</evidence>
<dbReference type="Gene3D" id="2.60.40.790">
    <property type="match status" value="1"/>
</dbReference>
<dbReference type="InterPro" id="IPR008978">
    <property type="entry name" value="HSP20-like_chaperone"/>
</dbReference>
<evidence type="ECO:0000256" key="2">
    <source>
        <dbReference type="PROSITE-ProRule" id="PRU00285"/>
    </source>
</evidence>
<feature type="domain" description="SHSP" evidence="4">
    <location>
        <begin position="42"/>
        <end position="148"/>
    </location>
</feature>
<keyword evidence="6" id="KW-1185">Reference proteome</keyword>
<keyword evidence="1" id="KW-0346">Stress response</keyword>
<evidence type="ECO:0000256" key="3">
    <source>
        <dbReference type="RuleBase" id="RU003616"/>
    </source>
</evidence>
<dbReference type="SUPFAM" id="SSF49764">
    <property type="entry name" value="HSP20-like chaperones"/>
    <property type="match status" value="1"/>
</dbReference>
<dbReference type="EMBL" id="JAVFWL010000002">
    <property type="protein sequence ID" value="KAK6733147.1"/>
    <property type="molecule type" value="Genomic_DNA"/>
</dbReference>
<accession>A0ABR1C3M6</accession>
<dbReference type="InterPro" id="IPR002068">
    <property type="entry name" value="A-crystallin/Hsp20_dom"/>
</dbReference>
<dbReference type="Pfam" id="PF00011">
    <property type="entry name" value="HSP20"/>
    <property type="match status" value="1"/>
</dbReference>
<name>A0ABR1C3M6_NECAM</name>
<comment type="similarity">
    <text evidence="2 3">Belongs to the small heat shock protein (HSP20) family.</text>
</comment>
<dbReference type="PROSITE" id="PS01031">
    <property type="entry name" value="SHSP"/>
    <property type="match status" value="1"/>
</dbReference>
<dbReference type="Proteomes" id="UP001303046">
    <property type="component" value="Unassembled WGS sequence"/>
</dbReference>